<dbReference type="PANTHER" id="PTHR11559">
    <property type="entry name" value="CARBOXYLESTERASE"/>
    <property type="match status" value="1"/>
</dbReference>
<dbReference type="PROSITE" id="PS00122">
    <property type="entry name" value="CARBOXYLESTERASE_B_1"/>
    <property type="match status" value="1"/>
</dbReference>
<reference evidence="5 6" key="1">
    <citation type="submission" date="2018-01" db="EMBL/GenBank/DDBJ databases">
        <title>Genome Sequencing and Assembly of Anaerobacter polyendosporus strain CT4.</title>
        <authorList>
            <person name="Tachaapaikoon C."/>
            <person name="Sutheeworapong S."/>
            <person name="Jenjaroenpun P."/>
            <person name="Wongsurawat T."/>
            <person name="Nookeaw I."/>
            <person name="Cheawchanlertfa P."/>
            <person name="Kosugi A."/>
            <person name="Cheevadhanarak S."/>
            <person name="Ratanakhanokchai K."/>
        </authorList>
    </citation>
    <scope>NUCLEOTIDE SEQUENCE [LARGE SCALE GENOMIC DNA]</scope>
    <source>
        <strain evidence="5 6">CT4</strain>
    </source>
</reference>
<dbReference type="Gene3D" id="3.40.50.1820">
    <property type="entry name" value="alpha/beta hydrolase"/>
    <property type="match status" value="1"/>
</dbReference>
<dbReference type="EMBL" id="CP025746">
    <property type="protein sequence ID" value="QAA32433.1"/>
    <property type="molecule type" value="Genomic_DNA"/>
</dbReference>
<dbReference type="AlphaFoldDB" id="A0A3R5UFJ5"/>
<dbReference type="KEGG" id="cmah:C1I91_12725"/>
<dbReference type="EC" id="3.1.1.-" evidence="3"/>
<dbReference type="InterPro" id="IPR019826">
    <property type="entry name" value="Carboxylesterase_B_AS"/>
</dbReference>
<evidence type="ECO:0000313" key="6">
    <source>
        <dbReference type="Proteomes" id="UP000286268"/>
    </source>
</evidence>
<proteinExistence type="inferred from homology"/>
<keyword evidence="2 3" id="KW-0378">Hydrolase</keyword>
<accession>A0A3R5UFJ5</accession>
<comment type="similarity">
    <text evidence="1 3">Belongs to the type-B carboxylesterase/lipase family.</text>
</comment>
<evidence type="ECO:0000313" key="5">
    <source>
        <dbReference type="EMBL" id="QAA32433.1"/>
    </source>
</evidence>
<dbReference type="InterPro" id="IPR002018">
    <property type="entry name" value="CarbesteraseB"/>
</dbReference>
<protein>
    <recommendedName>
        <fullName evidence="3">Carboxylic ester hydrolase</fullName>
        <ecNumber evidence="3">3.1.1.-</ecNumber>
    </recommendedName>
</protein>
<dbReference type="InterPro" id="IPR050309">
    <property type="entry name" value="Type-B_Carboxylest/Lipase"/>
</dbReference>
<feature type="domain" description="Carboxylesterase type B" evidence="4">
    <location>
        <begin position="10"/>
        <end position="336"/>
    </location>
</feature>
<evidence type="ECO:0000259" key="4">
    <source>
        <dbReference type="Pfam" id="PF00135"/>
    </source>
</evidence>
<dbReference type="Pfam" id="PF00135">
    <property type="entry name" value="COesterase"/>
    <property type="match status" value="1"/>
</dbReference>
<dbReference type="OrthoDB" id="9775851at2"/>
<evidence type="ECO:0000256" key="2">
    <source>
        <dbReference type="ARBA" id="ARBA00022801"/>
    </source>
</evidence>
<sequence>MEGKFMKYIVIETKSGKLRGFEKDNVRTWKGIPYALPPIGKLRYKAPKPVEPWQGIKDALEFGNVCFQRGRFPIVYNNINESEDCLYLNITSSTSLVEKKPVVVWIHGGAFLNGAGSLPAYDGEKFVVNGDIVFVSINYRLGPLGFLKLSSFGHGFEDNLGLLDQVAALRWVKENIEFFGGNPENITVMGESAGAISIAYLLATTDINKLFSKAILQSGILEERLTESEAFDITVNLLKKLNINEDNIEKLETIPVENIIQAADEIGKELQEGIDRHIFYPFTNSKLRKEPKKAIEEGMAKGIPILIGTNRDEGWLFTKDKAQAERITESFWKDSAQLAKSQSKFAPVFKYRFDYTVTDHYFASKAVHGLEIPFVFNNLKVFQIESEKNRLLADKIQKLWISFIRYGTPQIEGVKWPEYEASNYLTAIFDNEIKVLSISEPYASSNK</sequence>
<dbReference type="InterPro" id="IPR029058">
    <property type="entry name" value="AB_hydrolase_fold"/>
</dbReference>
<keyword evidence="6" id="KW-1185">Reference proteome</keyword>
<name>A0A3R5UFJ5_9CLOT</name>
<dbReference type="SUPFAM" id="SSF53474">
    <property type="entry name" value="alpha/beta-Hydrolases"/>
    <property type="match status" value="1"/>
</dbReference>
<dbReference type="GO" id="GO:0016787">
    <property type="term" value="F:hydrolase activity"/>
    <property type="evidence" value="ECO:0007669"/>
    <property type="project" value="UniProtKB-KW"/>
</dbReference>
<gene>
    <name evidence="5" type="ORF">C1I91_12725</name>
</gene>
<evidence type="ECO:0000256" key="1">
    <source>
        <dbReference type="ARBA" id="ARBA00005964"/>
    </source>
</evidence>
<evidence type="ECO:0000256" key="3">
    <source>
        <dbReference type="RuleBase" id="RU361235"/>
    </source>
</evidence>
<organism evidence="5 6">
    <name type="scientific">Clostridium manihotivorum</name>
    <dbReference type="NCBI Taxonomy" id="2320868"/>
    <lineage>
        <taxon>Bacteria</taxon>
        <taxon>Bacillati</taxon>
        <taxon>Bacillota</taxon>
        <taxon>Clostridia</taxon>
        <taxon>Eubacteriales</taxon>
        <taxon>Clostridiaceae</taxon>
        <taxon>Clostridium</taxon>
    </lineage>
</organism>
<dbReference type="Proteomes" id="UP000286268">
    <property type="component" value="Chromosome"/>
</dbReference>